<keyword evidence="3" id="KW-1185">Reference proteome</keyword>
<reference evidence="2" key="2">
    <citation type="submission" date="2023-06" db="EMBL/GenBank/DDBJ databases">
        <authorList>
            <consortium name="Lawrence Berkeley National Laboratory"/>
            <person name="Haridas S."/>
            <person name="Hensen N."/>
            <person name="Bonometti L."/>
            <person name="Westerberg I."/>
            <person name="Brannstrom I.O."/>
            <person name="Guillou S."/>
            <person name="Cros-Aarteil S."/>
            <person name="Calhoun S."/>
            <person name="Kuo A."/>
            <person name="Mondo S."/>
            <person name="Pangilinan J."/>
            <person name="Riley R."/>
            <person name="Labutti K."/>
            <person name="Andreopoulos B."/>
            <person name="Lipzen A."/>
            <person name="Chen C."/>
            <person name="Yanf M."/>
            <person name="Daum C."/>
            <person name="Ng V."/>
            <person name="Clum A."/>
            <person name="Steindorff A."/>
            <person name="Ohm R."/>
            <person name="Martin F."/>
            <person name="Silar P."/>
            <person name="Natvig D."/>
            <person name="Lalanne C."/>
            <person name="Gautier V."/>
            <person name="Ament-Velasquez S.L."/>
            <person name="Kruys A."/>
            <person name="Hutchinson M.I."/>
            <person name="Powell A.J."/>
            <person name="Barry K."/>
            <person name="Miller A.N."/>
            <person name="Grigoriev I.V."/>
            <person name="Debuchy R."/>
            <person name="Gladieux P."/>
            <person name="Thoren M.H."/>
            <person name="Johannesson H."/>
        </authorList>
    </citation>
    <scope>NUCLEOTIDE SEQUENCE</scope>
    <source>
        <strain evidence="2">CBS 958.72</strain>
    </source>
</reference>
<proteinExistence type="predicted"/>
<organism evidence="2 3">
    <name type="scientific">Lasiosphaeria ovina</name>
    <dbReference type="NCBI Taxonomy" id="92902"/>
    <lineage>
        <taxon>Eukaryota</taxon>
        <taxon>Fungi</taxon>
        <taxon>Dikarya</taxon>
        <taxon>Ascomycota</taxon>
        <taxon>Pezizomycotina</taxon>
        <taxon>Sordariomycetes</taxon>
        <taxon>Sordariomycetidae</taxon>
        <taxon>Sordariales</taxon>
        <taxon>Lasiosphaeriaceae</taxon>
        <taxon>Lasiosphaeria</taxon>
    </lineage>
</organism>
<keyword evidence="1" id="KW-1133">Transmembrane helix</keyword>
<dbReference type="EMBL" id="JAULSN010000005">
    <property type="protein sequence ID" value="KAK3371140.1"/>
    <property type="molecule type" value="Genomic_DNA"/>
</dbReference>
<protein>
    <submittedName>
        <fullName evidence="2">Uncharacterized protein</fullName>
    </submittedName>
</protein>
<reference evidence="2" key="1">
    <citation type="journal article" date="2023" name="Mol. Phylogenet. Evol.">
        <title>Genome-scale phylogeny and comparative genomics of the fungal order Sordariales.</title>
        <authorList>
            <person name="Hensen N."/>
            <person name="Bonometti L."/>
            <person name="Westerberg I."/>
            <person name="Brannstrom I.O."/>
            <person name="Guillou S."/>
            <person name="Cros-Aarteil S."/>
            <person name="Calhoun S."/>
            <person name="Haridas S."/>
            <person name="Kuo A."/>
            <person name="Mondo S."/>
            <person name="Pangilinan J."/>
            <person name="Riley R."/>
            <person name="LaButti K."/>
            <person name="Andreopoulos B."/>
            <person name="Lipzen A."/>
            <person name="Chen C."/>
            <person name="Yan M."/>
            <person name="Daum C."/>
            <person name="Ng V."/>
            <person name="Clum A."/>
            <person name="Steindorff A."/>
            <person name="Ohm R.A."/>
            <person name="Martin F."/>
            <person name="Silar P."/>
            <person name="Natvig D.O."/>
            <person name="Lalanne C."/>
            <person name="Gautier V."/>
            <person name="Ament-Velasquez S.L."/>
            <person name="Kruys A."/>
            <person name="Hutchinson M.I."/>
            <person name="Powell A.J."/>
            <person name="Barry K."/>
            <person name="Miller A.N."/>
            <person name="Grigoriev I.V."/>
            <person name="Debuchy R."/>
            <person name="Gladieux P."/>
            <person name="Hiltunen Thoren M."/>
            <person name="Johannesson H."/>
        </authorList>
    </citation>
    <scope>NUCLEOTIDE SEQUENCE</scope>
    <source>
        <strain evidence="2">CBS 958.72</strain>
    </source>
</reference>
<evidence type="ECO:0000313" key="3">
    <source>
        <dbReference type="Proteomes" id="UP001287356"/>
    </source>
</evidence>
<comment type="caution">
    <text evidence="2">The sequence shown here is derived from an EMBL/GenBank/DDBJ whole genome shotgun (WGS) entry which is preliminary data.</text>
</comment>
<keyword evidence="1" id="KW-0812">Transmembrane</keyword>
<gene>
    <name evidence="2" type="ORF">B0T24DRAFT_627833</name>
</gene>
<dbReference type="AlphaFoldDB" id="A0AAE0K7N4"/>
<evidence type="ECO:0000256" key="1">
    <source>
        <dbReference type="SAM" id="Phobius"/>
    </source>
</evidence>
<evidence type="ECO:0000313" key="2">
    <source>
        <dbReference type="EMBL" id="KAK3371140.1"/>
    </source>
</evidence>
<accession>A0AAE0K7N4</accession>
<dbReference type="Proteomes" id="UP001287356">
    <property type="component" value="Unassembled WGS sequence"/>
</dbReference>
<name>A0AAE0K7N4_9PEZI</name>
<feature type="transmembrane region" description="Helical" evidence="1">
    <location>
        <begin position="6"/>
        <end position="26"/>
    </location>
</feature>
<keyword evidence="1" id="KW-0472">Membrane</keyword>
<sequence>MPEPFSIAIGVIGLSMSTFTFFVSTIQKSDQFRRDFQNAHRALGFAQTQLVMGKMNYRSWKETWCSGPRHFTDDDYVYFWGHEGYDEVRRIVSMMEDSVAELAHLLYSSEDFTRPNQPTALTQVQVQKWESELRDLQGGFNPRVGWLGRIASALVGTARLKQCADELKESAGNLAEISRQLVWAAHFQTEAQPDITNRYLTRMLDRRDLVHHNFKALTRLHRVIEMNRWGIWAVVLRSPDANGGPLSLDTGSVLVNFLASRNSIRNAQETGDVSLLMFEPSLFVAELESVDDAIGAWCDREMLRSAPNIQAHHMYLTDTFRFPSHLDTRLRLTGAALGLTNWALLLWNTPWTQSLCSCCIRFVSVDIPSSTGTLHHGQNHPSHLATIITKTRCDKDRGKHIPRKALLLGTSLAEIAIRRPLTIALTSPNGIPRFALDHNPPISADELLGKVRMERDLPFERAVRYCFWYDRERQQGFHPDDIIRFKENVIDELEPYWPAEREHIAWHQQLARTPRAGL</sequence>